<sequence>MADIGAWLKNNLLTLNPTKTKFICFHKTKASAPDETVQSIRLHTCSSPTDFHQCSCTDNIERAQSLRYLGVILDQNLNFNAHISGVVGRCRKLIYIMKQIRDLSDTTIHKLVYTALCESIIGYCVSCWGGAAKTHLLKLERAQRCVLKVLLKKHFQYSTFDLFRDFEVLTVRQLFIAKSATAAYKHLLSLPTLSEILNKRVIRLAVPACRTTFAQRFSTFLQPFLLNKLIKVCPFIGCTIKEAQVNLKKYLFTLDYETTESLLETSS</sequence>
<accession>A0ABQ7PT74</accession>
<comment type="caution">
    <text evidence="1">The sequence shown here is derived from an EMBL/GenBank/DDBJ whole genome shotgun (WGS) entry which is preliminary data.</text>
</comment>
<gene>
    <name evidence="1" type="ORF">JYU34_021893</name>
</gene>
<protein>
    <submittedName>
        <fullName evidence="1">Uncharacterized protein</fullName>
    </submittedName>
</protein>
<keyword evidence="2" id="KW-1185">Reference proteome</keyword>
<evidence type="ECO:0000313" key="2">
    <source>
        <dbReference type="Proteomes" id="UP000823941"/>
    </source>
</evidence>
<dbReference type="EMBL" id="JAHIBW010000030">
    <property type="protein sequence ID" value="KAG7295620.1"/>
    <property type="molecule type" value="Genomic_DNA"/>
</dbReference>
<proteinExistence type="predicted"/>
<evidence type="ECO:0000313" key="1">
    <source>
        <dbReference type="EMBL" id="KAG7295620.1"/>
    </source>
</evidence>
<name>A0ABQ7PT74_PLUXY</name>
<dbReference type="Proteomes" id="UP000823941">
    <property type="component" value="Chromosome 30"/>
</dbReference>
<reference evidence="1 2" key="1">
    <citation type="submission" date="2021-06" db="EMBL/GenBank/DDBJ databases">
        <title>A haploid diamondback moth (Plutella xylostella L.) genome assembly resolves 31 chromosomes and identifies a diamide resistance mutation.</title>
        <authorList>
            <person name="Ward C.M."/>
            <person name="Perry K.D."/>
            <person name="Baker G."/>
            <person name="Powis K."/>
            <person name="Heckel D.G."/>
            <person name="Baxter S.W."/>
        </authorList>
    </citation>
    <scope>NUCLEOTIDE SEQUENCE [LARGE SCALE GENOMIC DNA]</scope>
    <source>
        <strain evidence="1 2">LV</strain>
        <tissue evidence="1">Single pupa</tissue>
    </source>
</reference>
<dbReference type="PANTHER" id="PTHR33332">
    <property type="entry name" value="REVERSE TRANSCRIPTASE DOMAIN-CONTAINING PROTEIN"/>
    <property type="match status" value="1"/>
</dbReference>
<organism evidence="1 2">
    <name type="scientific">Plutella xylostella</name>
    <name type="common">Diamondback moth</name>
    <name type="synonym">Plutella maculipennis</name>
    <dbReference type="NCBI Taxonomy" id="51655"/>
    <lineage>
        <taxon>Eukaryota</taxon>
        <taxon>Metazoa</taxon>
        <taxon>Ecdysozoa</taxon>
        <taxon>Arthropoda</taxon>
        <taxon>Hexapoda</taxon>
        <taxon>Insecta</taxon>
        <taxon>Pterygota</taxon>
        <taxon>Neoptera</taxon>
        <taxon>Endopterygota</taxon>
        <taxon>Lepidoptera</taxon>
        <taxon>Glossata</taxon>
        <taxon>Ditrysia</taxon>
        <taxon>Yponomeutoidea</taxon>
        <taxon>Plutellidae</taxon>
        <taxon>Plutella</taxon>
    </lineage>
</organism>